<dbReference type="Proteomes" id="UP001500253">
    <property type="component" value="Unassembled WGS sequence"/>
</dbReference>
<keyword evidence="2" id="KW-1185">Reference proteome</keyword>
<reference evidence="1 2" key="1">
    <citation type="journal article" date="2019" name="Int. J. Syst. Evol. Microbiol.">
        <title>The Global Catalogue of Microorganisms (GCM) 10K type strain sequencing project: providing services to taxonomists for standard genome sequencing and annotation.</title>
        <authorList>
            <consortium name="The Broad Institute Genomics Platform"/>
            <consortium name="The Broad Institute Genome Sequencing Center for Infectious Disease"/>
            <person name="Wu L."/>
            <person name="Ma J."/>
        </authorList>
    </citation>
    <scope>NUCLEOTIDE SEQUENCE [LARGE SCALE GENOMIC DNA]</scope>
    <source>
        <strain evidence="1 2">JCM 4316</strain>
    </source>
</reference>
<accession>A0ABN3F9W4</accession>
<name>A0ABN3F9W4_9ACTN</name>
<comment type="caution">
    <text evidence="1">The sequence shown here is derived from an EMBL/GenBank/DDBJ whole genome shotgun (WGS) entry which is preliminary data.</text>
</comment>
<organism evidence="1 2">
    <name type="scientific">Streptomyces cuspidosporus</name>
    <dbReference type="NCBI Taxonomy" id="66882"/>
    <lineage>
        <taxon>Bacteria</taxon>
        <taxon>Bacillati</taxon>
        <taxon>Actinomycetota</taxon>
        <taxon>Actinomycetes</taxon>
        <taxon>Kitasatosporales</taxon>
        <taxon>Streptomycetaceae</taxon>
        <taxon>Streptomyces</taxon>
    </lineage>
</organism>
<evidence type="ECO:0000313" key="1">
    <source>
        <dbReference type="EMBL" id="GAA2325155.1"/>
    </source>
</evidence>
<evidence type="ECO:0000313" key="2">
    <source>
        <dbReference type="Proteomes" id="UP001500253"/>
    </source>
</evidence>
<gene>
    <name evidence="1" type="ORF">GCM10010246_02730</name>
</gene>
<proteinExistence type="predicted"/>
<protein>
    <submittedName>
        <fullName evidence="1">Uncharacterized protein</fullName>
    </submittedName>
</protein>
<dbReference type="RefSeq" id="WP_346172619.1">
    <property type="nucleotide sequence ID" value="NZ_BAAASD010000001.1"/>
</dbReference>
<sequence length="142" mass="15640">MHPAWFLATATAVPAPEDQADGVVRLLDDGELAKHPDPAAVLQSWLDSPATGDILARSEIYRAVVKSRYRALEHLRQIPADEVLARHEPEVALQTLLDHCGRSTQRWEALATAMTFDYDEEKITFGQLLDSLDPTPAGAQTP</sequence>
<dbReference type="EMBL" id="BAAASD010000001">
    <property type="protein sequence ID" value="GAA2325155.1"/>
    <property type="molecule type" value="Genomic_DNA"/>
</dbReference>